<dbReference type="Proteomes" id="UP001260980">
    <property type="component" value="Unassembled WGS sequence"/>
</dbReference>
<keyword evidence="1" id="KW-0808">Transferase</keyword>
<evidence type="ECO:0000313" key="2">
    <source>
        <dbReference type="Proteomes" id="UP001260980"/>
    </source>
</evidence>
<reference evidence="1 2" key="1">
    <citation type="submission" date="2023-10" db="EMBL/GenBank/DDBJ databases">
        <title>Paenibacillus strain PFR10 Genome sequencing and assembly.</title>
        <authorList>
            <person name="Kim I."/>
        </authorList>
    </citation>
    <scope>NUCLEOTIDE SEQUENCE [LARGE SCALE GENOMIC DNA]</scope>
    <source>
        <strain evidence="1 2">PFR10</strain>
    </source>
</reference>
<gene>
    <name evidence="1" type="ORF">RQP52_35365</name>
</gene>
<dbReference type="RefSeq" id="WP_315956148.1">
    <property type="nucleotide sequence ID" value="NZ_JAWCUD010000024.1"/>
</dbReference>
<name>A0ABU3RPV6_9BACL</name>
<comment type="caution">
    <text evidence="1">The sequence shown here is derived from an EMBL/GenBank/DDBJ whole genome shotgun (WGS) entry which is preliminary data.</text>
</comment>
<accession>A0ABU3RPV6</accession>
<proteinExistence type="predicted"/>
<dbReference type="Pfam" id="PF25270">
    <property type="entry name" value="Khk"/>
    <property type="match status" value="1"/>
</dbReference>
<sequence>MYRHDQLAALLKELRTHRYRLSEKFACIGFDGYVDRIVNAVKYRQNVKKYQRFDTIAEYVGHLQACAGKSGDIEIVPVAEQLGGNAPIMAQAMAKLGVNSTCIGTLGDPELHPVFSCLPERCKPMSIGEPAQTLALEFNDGKIMMGEIAPLHRVTWESVLQRPGLAELTKQYRLSDVIGIVNWSSLFALDGILQGLIQEVLPCAGERVADKFIFVDIADPSARSRGEIQKLMETLREINTMAKVVLGLNRKEAELVYGAMGHLYENQAQAVLADTIRKESSLYNVVIHTSSGVTGVTEAGIWEADVFHEPQPYRTTGGGDHFNAGLCTGFMLDLPMAACLQLGNLTAAWFVRTGQSPSMDELIAFGERLLPQLI</sequence>
<dbReference type="SUPFAM" id="SSF53613">
    <property type="entry name" value="Ribokinase-like"/>
    <property type="match status" value="1"/>
</dbReference>
<evidence type="ECO:0000313" key="1">
    <source>
        <dbReference type="EMBL" id="MDU0206351.1"/>
    </source>
</evidence>
<dbReference type="Gene3D" id="3.40.1190.20">
    <property type="match status" value="1"/>
</dbReference>
<protein>
    <submittedName>
        <fullName evidence="1">PfkB family carbohydrate kinase</fullName>
    </submittedName>
</protein>
<dbReference type="InterPro" id="IPR029056">
    <property type="entry name" value="Ribokinase-like"/>
</dbReference>
<keyword evidence="2" id="KW-1185">Reference proteome</keyword>
<keyword evidence="1" id="KW-0418">Kinase</keyword>
<dbReference type="GO" id="GO:0016301">
    <property type="term" value="F:kinase activity"/>
    <property type="evidence" value="ECO:0007669"/>
    <property type="project" value="UniProtKB-KW"/>
</dbReference>
<dbReference type="EMBL" id="JAWCUD010000024">
    <property type="protein sequence ID" value="MDU0206351.1"/>
    <property type="molecule type" value="Genomic_DNA"/>
</dbReference>
<organism evidence="1 2">
    <name type="scientific">Paenibacillus violae</name>
    <dbReference type="NCBI Taxonomy" id="3077234"/>
    <lineage>
        <taxon>Bacteria</taxon>
        <taxon>Bacillati</taxon>
        <taxon>Bacillota</taxon>
        <taxon>Bacilli</taxon>
        <taxon>Bacillales</taxon>
        <taxon>Paenibacillaceae</taxon>
        <taxon>Paenibacillus</taxon>
    </lineage>
</organism>
<dbReference type="InterPro" id="IPR057621">
    <property type="entry name" value="Khk_prokaryotic"/>
</dbReference>